<name>A0A086STA2_HAPC1</name>
<keyword evidence="3" id="KW-1185">Reference proteome</keyword>
<proteinExistence type="predicted"/>
<dbReference type="HOGENOM" id="CLU_2249260_0_0_1"/>
<organism evidence="2 3">
    <name type="scientific">Hapsidospora chrysogenum (strain ATCC 11550 / CBS 779.69 / DSM 880 / IAM 14645 / JCM 23072 / IMI 49137)</name>
    <name type="common">Acremonium chrysogenum</name>
    <dbReference type="NCBI Taxonomy" id="857340"/>
    <lineage>
        <taxon>Eukaryota</taxon>
        <taxon>Fungi</taxon>
        <taxon>Dikarya</taxon>
        <taxon>Ascomycota</taxon>
        <taxon>Pezizomycotina</taxon>
        <taxon>Sordariomycetes</taxon>
        <taxon>Hypocreomycetidae</taxon>
        <taxon>Hypocreales</taxon>
        <taxon>Bionectriaceae</taxon>
        <taxon>Hapsidospora</taxon>
    </lineage>
</organism>
<evidence type="ECO:0000313" key="2">
    <source>
        <dbReference type="EMBL" id="KFH40334.1"/>
    </source>
</evidence>
<comment type="caution">
    <text evidence="2">The sequence shown here is derived from an EMBL/GenBank/DDBJ whole genome shotgun (WGS) entry which is preliminary data.</text>
</comment>
<dbReference type="Proteomes" id="UP000029964">
    <property type="component" value="Unassembled WGS sequence"/>
</dbReference>
<evidence type="ECO:0000256" key="1">
    <source>
        <dbReference type="SAM" id="MobiDB-lite"/>
    </source>
</evidence>
<accession>A0A086STA2</accession>
<sequence>MTGWYPCWRFRWERAQVWRAPTSSPLFHPLIISCTLNFPDTPSQAKPVRALDMARQQHPVTHDREAQGSLLGIGMGGSGPIKAPAQATRAGTSLGPLRRSQSLA</sequence>
<reference evidence="3" key="1">
    <citation type="journal article" date="2014" name="Genome Announc.">
        <title>Genome sequence and annotation of Acremonium chrysogenum, producer of the beta-lactam antibiotic cephalosporin C.</title>
        <authorList>
            <person name="Terfehr D."/>
            <person name="Dahlmann T.A."/>
            <person name="Specht T."/>
            <person name="Zadra I."/>
            <person name="Kuernsteiner H."/>
            <person name="Kueck U."/>
        </authorList>
    </citation>
    <scope>NUCLEOTIDE SEQUENCE [LARGE SCALE GENOMIC DNA]</scope>
    <source>
        <strain evidence="3">ATCC 11550 / CBS 779.69 / DSM 880 / IAM 14645 / JCM 23072 / IMI 49137</strain>
    </source>
</reference>
<dbReference type="AlphaFoldDB" id="A0A086STA2"/>
<evidence type="ECO:0000313" key="3">
    <source>
        <dbReference type="Proteomes" id="UP000029964"/>
    </source>
</evidence>
<feature type="region of interest" description="Disordered" evidence="1">
    <location>
        <begin position="69"/>
        <end position="104"/>
    </location>
</feature>
<protein>
    <submittedName>
        <fullName evidence="2">Uncharacterized protein</fullName>
    </submittedName>
</protein>
<gene>
    <name evidence="2" type="ORF">ACRE_090030</name>
</gene>
<dbReference type="EMBL" id="JPKY01000230">
    <property type="protein sequence ID" value="KFH40334.1"/>
    <property type="molecule type" value="Genomic_DNA"/>
</dbReference>